<dbReference type="AlphaFoldDB" id="A0A0F9GSU1"/>
<name>A0A0F9GSU1_9ZZZZ</name>
<dbReference type="SUPFAM" id="SSF52540">
    <property type="entry name" value="P-loop containing nucleoside triphosphate hydrolases"/>
    <property type="match status" value="1"/>
</dbReference>
<evidence type="ECO:0000313" key="2">
    <source>
        <dbReference type="EMBL" id="KKL93706.1"/>
    </source>
</evidence>
<dbReference type="CDD" id="cd00009">
    <property type="entry name" value="AAA"/>
    <property type="match status" value="1"/>
</dbReference>
<evidence type="ECO:0000259" key="1">
    <source>
        <dbReference type="SMART" id="SM00382"/>
    </source>
</evidence>
<dbReference type="PANTHER" id="PTHR30050:SF4">
    <property type="entry name" value="ATP-BINDING PROTEIN RV3427C IN INSERTION SEQUENCE-RELATED"/>
    <property type="match status" value="1"/>
</dbReference>
<dbReference type="InterPro" id="IPR003593">
    <property type="entry name" value="AAA+_ATPase"/>
</dbReference>
<proteinExistence type="predicted"/>
<organism evidence="2">
    <name type="scientific">marine sediment metagenome</name>
    <dbReference type="NCBI Taxonomy" id="412755"/>
    <lineage>
        <taxon>unclassified sequences</taxon>
        <taxon>metagenomes</taxon>
        <taxon>ecological metagenomes</taxon>
    </lineage>
</organism>
<dbReference type="InterPro" id="IPR027417">
    <property type="entry name" value="P-loop_NTPase"/>
</dbReference>
<dbReference type="SMART" id="SM00382">
    <property type="entry name" value="AAA"/>
    <property type="match status" value="1"/>
</dbReference>
<feature type="domain" description="AAA+ ATPase" evidence="1">
    <location>
        <begin position="17"/>
        <end position="148"/>
    </location>
</feature>
<sequence>IHQPTIRELATCNFMQKKENVFFLGPSGVGKSHLAQALGHEACRKGYDVMFKRIGPLFQWIFSGRGDGTHVRRLKQVSSIPLLILDDFGLKPLTSEQQTDLYEVICVRYEKYSTIITSNRDFNEWPMVFSNPLMGSAAMDRLVHRAIKIVIEGKSYRYDSFVKRAKEGQGN</sequence>
<dbReference type="Pfam" id="PF01695">
    <property type="entry name" value="IstB_IS21"/>
    <property type="match status" value="1"/>
</dbReference>
<gene>
    <name evidence="2" type="ORF">LCGC14_1872030</name>
</gene>
<dbReference type="EMBL" id="LAZR01019116">
    <property type="protein sequence ID" value="KKL93706.1"/>
    <property type="molecule type" value="Genomic_DNA"/>
</dbReference>
<dbReference type="InterPro" id="IPR002611">
    <property type="entry name" value="IstB_ATP-bd"/>
</dbReference>
<dbReference type="PANTHER" id="PTHR30050">
    <property type="entry name" value="CHROMOSOMAL REPLICATION INITIATOR PROTEIN DNAA"/>
    <property type="match status" value="1"/>
</dbReference>
<dbReference type="GO" id="GO:0005524">
    <property type="term" value="F:ATP binding"/>
    <property type="evidence" value="ECO:0007669"/>
    <property type="project" value="InterPro"/>
</dbReference>
<comment type="caution">
    <text evidence="2">The sequence shown here is derived from an EMBL/GenBank/DDBJ whole genome shotgun (WGS) entry which is preliminary data.</text>
</comment>
<feature type="non-terminal residue" evidence="2">
    <location>
        <position position="1"/>
    </location>
</feature>
<dbReference type="Gene3D" id="3.40.50.300">
    <property type="entry name" value="P-loop containing nucleotide triphosphate hydrolases"/>
    <property type="match status" value="1"/>
</dbReference>
<protein>
    <recommendedName>
        <fullName evidence="1">AAA+ ATPase domain-containing protein</fullName>
    </recommendedName>
</protein>
<reference evidence="2" key="1">
    <citation type="journal article" date="2015" name="Nature">
        <title>Complex archaea that bridge the gap between prokaryotes and eukaryotes.</title>
        <authorList>
            <person name="Spang A."/>
            <person name="Saw J.H."/>
            <person name="Jorgensen S.L."/>
            <person name="Zaremba-Niedzwiedzka K."/>
            <person name="Martijn J."/>
            <person name="Lind A.E."/>
            <person name="van Eijk R."/>
            <person name="Schleper C."/>
            <person name="Guy L."/>
            <person name="Ettema T.J."/>
        </authorList>
    </citation>
    <scope>NUCLEOTIDE SEQUENCE</scope>
</reference>
<dbReference type="GO" id="GO:0006260">
    <property type="term" value="P:DNA replication"/>
    <property type="evidence" value="ECO:0007669"/>
    <property type="project" value="TreeGrafter"/>
</dbReference>
<accession>A0A0F9GSU1</accession>